<evidence type="ECO:0008006" key="4">
    <source>
        <dbReference type="Google" id="ProtNLM"/>
    </source>
</evidence>
<evidence type="ECO:0000256" key="1">
    <source>
        <dbReference type="SAM" id="SignalP"/>
    </source>
</evidence>
<keyword evidence="1" id="KW-0732">Signal</keyword>
<dbReference type="AlphaFoldDB" id="A0A6N4XXL9"/>
<name>A0A6N4XXL9_9FLAO</name>
<evidence type="ECO:0000313" key="2">
    <source>
        <dbReference type="EMBL" id="CAA7389971.1"/>
    </source>
</evidence>
<gene>
    <name evidence="2" type="ORF">CHRY9393_02267</name>
</gene>
<proteinExistence type="predicted"/>
<sequence length="313" mass="34636">MKIKLLLLALLASSFTFGQLYTPSGTIAGSISNGATGNIGIGITDPQSKLTVFNNGLPGSNQLELRTAHARNPERYFMKNTIYGSGKEDVTFSLRHDGRMFVGGNVRIGLNDNNSDTPADLRVYNNQEALVEISNSSGRFQIARAGCNGCYGALIGDAVLRNLGQSNNMIFSLPNDNNDGNSYIGIQDGSRGTWVKFLNNGVARFDGKIYAKEVEIKANVWADYVFKKGYKLKPLEEVEKYIEEKGHLPNIPSAEEVSRDGINLAEMNTKLLEKIEELTLYSIEQNKQIKLQDKKIEKFEQQIQELLSASKNN</sequence>
<protein>
    <recommendedName>
        <fullName evidence="4">Cell wall anchor protein</fullName>
    </recommendedName>
</protein>
<feature type="signal peptide" evidence="1">
    <location>
        <begin position="1"/>
        <end position="18"/>
    </location>
</feature>
<reference evidence="2 3" key="1">
    <citation type="submission" date="2020-01" db="EMBL/GenBank/DDBJ databases">
        <authorList>
            <person name="Rodrigo-Torres L."/>
            <person name="Arahal R. D."/>
            <person name="Lucena T."/>
        </authorList>
    </citation>
    <scope>NUCLEOTIDE SEQUENCE [LARGE SCALE GENOMIC DNA]</scope>
    <source>
        <strain evidence="2 3">CECT 9393</strain>
    </source>
</reference>
<dbReference type="RefSeq" id="WP_162073378.1">
    <property type="nucleotide sequence ID" value="NZ_CACVBY010000052.1"/>
</dbReference>
<keyword evidence="3" id="KW-1185">Reference proteome</keyword>
<dbReference type="EMBL" id="CACVBY010000052">
    <property type="protein sequence ID" value="CAA7389971.1"/>
    <property type="molecule type" value="Genomic_DNA"/>
</dbReference>
<dbReference type="Proteomes" id="UP000445309">
    <property type="component" value="Unassembled WGS sequence"/>
</dbReference>
<accession>A0A6N4XXL9</accession>
<feature type="chain" id="PRO_5026906933" description="Cell wall anchor protein" evidence="1">
    <location>
        <begin position="19"/>
        <end position="313"/>
    </location>
</feature>
<organism evidence="2 3">
    <name type="scientific">Chryseobacterium fistulae</name>
    <dbReference type="NCBI Taxonomy" id="2675058"/>
    <lineage>
        <taxon>Bacteria</taxon>
        <taxon>Pseudomonadati</taxon>
        <taxon>Bacteroidota</taxon>
        <taxon>Flavobacteriia</taxon>
        <taxon>Flavobacteriales</taxon>
        <taxon>Weeksellaceae</taxon>
        <taxon>Chryseobacterium group</taxon>
        <taxon>Chryseobacterium</taxon>
    </lineage>
</organism>
<evidence type="ECO:0000313" key="3">
    <source>
        <dbReference type="Proteomes" id="UP000445309"/>
    </source>
</evidence>